<dbReference type="GO" id="GO:0003995">
    <property type="term" value="F:acyl-CoA dehydrogenase activity"/>
    <property type="evidence" value="ECO:0007669"/>
    <property type="project" value="TreeGrafter"/>
</dbReference>
<dbReference type="SUPFAM" id="SSF56645">
    <property type="entry name" value="Acyl-CoA dehydrogenase NM domain-like"/>
    <property type="match status" value="1"/>
</dbReference>
<evidence type="ECO:0000256" key="3">
    <source>
        <dbReference type="ARBA" id="ARBA00022630"/>
    </source>
</evidence>
<evidence type="ECO:0000259" key="6">
    <source>
        <dbReference type="Pfam" id="PF00441"/>
    </source>
</evidence>
<keyword evidence="3" id="KW-0285">Flavoprotein</keyword>
<dbReference type="InterPro" id="IPR009075">
    <property type="entry name" value="AcylCo_DH/oxidase_C"/>
</dbReference>
<feature type="domain" description="Acyl-CoA dehydrogenase/oxidase N-terminal" evidence="7">
    <location>
        <begin position="6"/>
        <end position="103"/>
    </location>
</feature>
<dbReference type="InterPro" id="IPR037069">
    <property type="entry name" value="AcylCoA_DH/ox_N_sf"/>
</dbReference>
<keyword evidence="4" id="KW-0274">FAD</keyword>
<dbReference type="Pfam" id="PF02771">
    <property type="entry name" value="Acyl-CoA_dh_N"/>
    <property type="match status" value="1"/>
</dbReference>
<dbReference type="PANTHER" id="PTHR43884:SF20">
    <property type="entry name" value="ACYL-COA DEHYDROGENASE FADE28"/>
    <property type="match status" value="1"/>
</dbReference>
<evidence type="ECO:0000256" key="5">
    <source>
        <dbReference type="ARBA" id="ARBA00023002"/>
    </source>
</evidence>
<evidence type="ECO:0000313" key="8">
    <source>
        <dbReference type="EMBL" id="PTL58417.1"/>
    </source>
</evidence>
<keyword evidence="5" id="KW-0560">Oxidoreductase</keyword>
<keyword evidence="9" id="KW-1185">Reference proteome</keyword>
<comment type="similarity">
    <text evidence="2">Belongs to the acyl-CoA dehydrogenase family.</text>
</comment>
<reference evidence="8 9" key="1">
    <citation type="submission" date="2018-03" db="EMBL/GenBank/DDBJ databases">
        <title>Aquarubrobacter algicola gen. nov., sp. nov., a novel actinobacterium isolated from shallow eutrophic lake during the end of cyanobacterial harmful algal blooms.</title>
        <authorList>
            <person name="Chun S.J."/>
        </authorList>
    </citation>
    <scope>NUCLEOTIDE SEQUENCE [LARGE SCALE GENOMIC DNA]</scope>
    <source>
        <strain evidence="8 9">Seoho-28</strain>
    </source>
</reference>
<dbReference type="PANTHER" id="PTHR43884">
    <property type="entry name" value="ACYL-COA DEHYDROGENASE"/>
    <property type="match status" value="1"/>
</dbReference>
<comment type="caution">
    <text evidence="8">The sequence shown here is derived from an EMBL/GenBank/DDBJ whole genome shotgun (WGS) entry which is preliminary data.</text>
</comment>
<dbReference type="InterPro" id="IPR013786">
    <property type="entry name" value="AcylCoA_DH/ox_N"/>
</dbReference>
<evidence type="ECO:0000313" key="9">
    <source>
        <dbReference type="Proteomes" id="UP000240739"/>
    </source>
</evidence>
<protein>
    <submittedName>
        <fullName evidence="8">Acyl-CoA dehydrogenase</fullName>
    </submittedName>
</protein>
<dbReference type="RefSeq" id="WP_107566855.1">
    <property type="nucleotide sequence ID" value="NZ_PYYB01000001.1"/>
</dbReference>
<dbReference type="Proteomes" id="UP000240739">
    <property type="component" value="Unassembled WGS sequence"/>
</dbReference>
<name>A0A2T4UGS0_9ACTN</name>
<feature type="domain" description="Acyl-CoA dehydrogenase/oxidase C-terminal" evidence="6">
    <location>
        <begin position="209"/>
        <end position="346"/>
    </location>
</feature>
<organism evidence="8 9">
    <name type="scientific">Paraconexibacter algicola</name>
    <dbReference type="NCBI Taxonomy" id="2133960"/>
    <lineage>
        <taxon>Bacteria</taxon>
        <taxon>Bacillati</taxon>
        <taxon>Actinomycetota</taxon>
        <taxon>Thermoleophilia</taxon>
        <taxon>Solirubrobacterales</taxon>
        <taxon>Paraconexibacteraceae</taxon>
        <taxon>Paraconexibacter</taxon>
    </lineage>
</organism>
<evidence type="ECO:0000259" key="7">
    <source>
        <dbReference type="Pfam" id="PF02771"/>
    </source>
</evidence>
<evidence type="ECO:0000256" key="2">
    <source>
        <dbReference type="ARBA" id="ARBA00009347"/>
    </source>
</evidence>
<dbReference type="Pfam" id="PF00441">
    <property type="entry name" value="Acyl-CoA_dh_1"/>
    <property type="match status" value="1"/>
</dbReference>
<evidence type="ECO:0000256" key="1">
    <source>
        <dbReference type="ARBA" id="ARBA00001974"/>
    </source>
</evidence>
<dbReference type="InterPro" id="IPR009100">
    <property type="entry name" value="AcylCoA_DH/oxidase_NM_dom_sf"/>
</dbReference>
<dbReference type="AlphaFoldDB" id="A0A2T4UGS0"/>
<dbReference type="InterPro" id="IPR036250">
    <property type="entry name" value="AcylCo_DH-like_C"/>
</dbReference>
<dbReference type="SUPFAM" id="SSF47203">
    <property type="entry name" value="Acyl-CoA dehydrogenase C-terminal domain-like"/>
    <property type="match status" value="1"/>
</dbReference>
<comment type="cofactor">
    <cofactor evidence="1">
        <name>FAD</name>
        <dbReference type="ChEBI" id="CHEBI:57692"/>
    </cofactor>
</comment>
<dbReference type="Gene3D" id="1.20.140.10">
    <property type="entry name" value="Butyryl-CoA Dehydrogenase, subunit A, domain 3"/>
    <property type="match status" value="1"/>
</dbReference>
<evidence type="ECO:0000256" key="4">
    <source>
        <dbReference type="ARBA" id="ARBA00022827"/>
    </source>
</evidence>
<dbReference type="EMBL" id="PYYB01000001">
    <property type="protein sequence ID" value="PTL58417.1"/>
    <property type="molecule type" value="Genomic_DNA"/>
</dbReference>
<sequence length="351" mass="36090">MYLPLTDEQTFLREAALDALARHATVEAAREALDDAVYPVLWPTGTEAGWTGLLTGEDADGVGLGAYEALLVLEACGGRLADARLLGHLPATALLEAAGADAQLRGALARGERRAALVDGGAGDRPGAISLDGDFASGAVTGVLDADGADVLVVVCGDTLLVVEAGADGVVVAGKRAYDSTRAVADVVLRTAAGTRLELPAGRGRDGVDLQRALLAAEAVGAADAAMRMARDYAVDRFAFGRPIGSYQAIKHKIVEMLRLVEGARSLLVAAGEAWAHDRDGFALAANAARVTADDALRYAAPENIFIHGGVGATWEHDAQLYYRRAESSRRLAGGVDAAAAAVADALLAAA</sequence>
<accession>A0A2T4UGS0</accession>
<proteinExistence type="inferred from homology"/>
<dbReference type="Gene3D" id="1.10.540.10">
    <property type="entry name" value="Acyl-CoA dehydrogenase/oxidase, N-terminal domain"/>
    <property type="match status" value="1"/>
</dbReference>
<dbReference type="GO" id="GO:0050660">
    <property type="term" value="F:flavin adenine dinucleotide binding"/>
    <property type="evidence" value="ECO:0007669"/>
    <property type="project" value="InterPro"/>
</dbReference>
<dbReference type="OrthoDB" id="8677713at2"/>
<gene>
    <name evidence="8" type="ORF">C7Y72_01500</name>
</gene>